<comment type="subcellular location">
    <subcellularLocation>
        <location evidence="1">Mitochondrion outer membrane</location>
        <topology evidence="1">Single-pass membrane protein</topology>
    </subcellularLocation>
</comment>
<feature type="compositionally biased region" description="Acidic residues" evidence="11">
    <location>
        <begin position="72"/>
        <end position="81"/>
    </location>
</feature>
<feature type="repeat" description="TPR" evidence="10">
    <location>
        <begin position="513"/>
        <end position="546"/>
    </location>
</feature>
<feature type="repeat" description="TPR" evidence="10">
    <location>
        <begin position="88"/>
        <end position="121"/>
    </location>
</feature>
<dbReference type="PANTHER" id="PTHR46208">
    <property type="entry name" value="MITOCHONDRIAL IMPORT RECEPTOR SUBUNIT TOM70"/>
    <property type="match status" value="1"/>
</dbReference>
<dbReference type="Gene3D" id="1.25.40.10">
    <property type="entry name" value="Tetratricopeptide repeat domain"/>
    <property type="match status" value="2"/>
</dbReference>
<evidence type="ECO:0000256" key="3">
    <source>
        <dbReference type="ARBA" id="ARBA00022737"/>
    </source>
</evidence>
<evidence type="ECO:0000256" key="2">
    <source>
        <dbReference type="ARBA" id="ARBA00022692"/>
    </source>
</evidence>
<evidence type="ECO:0000256" key="1">
    <source>
        <dbReference type="ARBA" id="ARBA00004572"/>
    </source>
</evidence>
<keyword evidence="7" id="KW-0496">Mitochondrion</keyword>
<gene>
    <name evidence="13" type="ORF">TCAL_12222</name>
</gene>
<dbReference type="Pfam" id="PF13432">
    <property type="entry name" value="TPR_16"/>
    <property type="match status" value="1"/>
</dbReference>
<dbReference type="InterPro" id="IPR011990">
    <property type="entry name" value="TPR-like_helical_dom_sf"/>
</dbReference>
<evidence type="ECO:0000256" key="9">
    <source>
        <dbReference type="ARBA" id="ARBA00038030"/>
    </source>
</evidence>
<keyword evidence="6 12" id="KW-1133">Transmembrane helix</keyword>
<evidence type="ECO:0000313" key="13">
    <source>
        <dbReference type="EMBL" id="TRY78434.1"/>
    </source>
</evidence>
<evidence type="ECO:0008006" key="15">
    <source>
        <dbReference type="Google" id="ProtNLM"/>
    </source>
</evidence>
<dbReference type="PROSITE" id="PS50005">
    <property type="entry name" value="TPR"/>
    <property type="match status" value="4"/>
</dbReference>
<dbReference type="GO" id="GO:0008320">
    <property type="term" value="F:protein transmembrane transporter activity"/>
    <property type="evidence" value="ECO:0007669"/>
    <property type="project" value="TreeGrafter"/>
</dbReference>
<dbReference type="OMA" id="QWRGDIE"/>
<comment type="caution">
    <text evidence="13">The sequence shown here is derived from an EMBL/GenBank/DDBJ whole genome shotgun (WGS) entry which is preliminary data.</text>
</comment>
<reference evidence="13 14" key="1">
    <citation type="journal article" date="2018" name="Nat. Ecol. Evol.">
        <title>Genomic signatures of mitonuclear coevolution across populations of Tigriopus californicus.</title>
        <authorList>
            <person name="Barreto F.S."/>
            <person name="Watson E.T."/>
            <person name="Lima T.G."/>
            <person name="Willett C.S."/>
            <person name="Edmands S."/>
            <person name="Li W."/>
            <person name="Burton R.S."/>
        </authorList>
    </citation>
    <scope>NUCLEOTIDE SEQUENCE [LARGE SCALE GENOMIC DNA]</scope>
    <source>
        <strain evidence="13 14">San Diego</strain>
    </source>
</reference>
<evidence type="ECO:0000256" key="10">
    <source>
        <dbReference type="PROSITE-ProRule" id="PRU00339"/>
    </source>
</evidence>
<evidence type="ECO:0000256" key="7">
    <source>
        <dbReference type="ARBA" id="ARBA00023128"/>
    </source>
</evidence>
<keyword evidence="2 12" id="KW-0812">Transmembrane</keyword>
<sequence>MAPVQSLPVVREATSEAGQRLPTWFWPVLTVSGVAVTAGLLYWWLNPSPSPSPSQTKSQRSAARPEKPGADGAEDPEEELPQDPFERAVSLKNKGNKYFKGGRYELAIKCYNEAIDVCPTHKEHDLSTFYQNRAAAYDQYLKAMDRRAKVLRKQVRKLQSADGESVNKLRMALEDMTAVCILDGFQKQEYLMLVDTILKELGRVEAKIAIRDRQPGFTSHHFIQQYFQSFAEDPIVKLLAKNTESDSDDSPEDRDNATGGFMRALKDLKDEMYEQVIDHCTEEIDQSGAHVNEAKLLRGTFFILSKQPNEAFQDFNQVIEDSEADVSLRVNALIKRASLYIQQCKDPMKDPELSFADFKQGQDLDETNADIYHHRGQVHLLIDQTPKALEDFNKAVELNPGFPIAYVQKLYTEYRIASTSDNKSEIPKLIQQFQDAMEKFPKCVETYALFAQVLSDQSQFDRAEDVYQQAQKVDPKNANILVHRGLIALQAKGDIEGAVSLIKKALEVDDKCEFGYETLGTIEVQRGKLKEAIELFDKAIPIANTELEMAHLFGLKHAANAQTTVSKRFGISLPSPMGE</sequence>
<dbReference type="SMART" id="SM00028">
    <property type="entry name" value="TPR"/>
    <property type="match status" value="7"/>
</dbReference>
<comment type="similarity">
    <text evidence="9">Belongs to the Tom70 family.</text>
</comment>
<feature type="repeat" description="TPR" evidence="10">
    <location>
        <begin position="444"/>
        <end position="477"/>
    </location>
</feature>
<keyword evidence="3" id="KW-0677">Repeat</keyword>
<protein>
    <recommendedName>
        <fullName evidence="15">Mitochondrial import receptor subunit TOM70</fullName>
    </recommendedName>
</protein>
<dbReference type="SUPFAM" id="SSF48452">
    <property type="entry name" value="TPR-like"/>
    <property type="match status" value="1"/>
</dbReference>
<evidence type="ECO:0000256" key="8">
    <source>
        <dbReference type="ARBA" id="ARBA00023136"/>
    </source>
</evidence>
<evidence type="ECO:0000256" key="4">
    <source>
        <dbReference type="ARBA" id="ARBA00022787"/>
    </source>
</evidence>
<keyword evidence="5 10" id="KW-0802">TPR repeat</keyword>
<dbReference type="Proteomes" id="UP000318571">
    <property type="component" value="Chromosome 11"/>
</dbReference>
<dbReference type="GO" id="GO:0030943">
    <property type="term" value="F:mitochondrion targeting sequence binding"/>
    <property type="evidence" value="ECO:0007669"/>
    <property type="project" value="TreeGrafter"/>
</dbReference>
<dbReference type="GO" id="GO:0005741">
    <property type="term" value="C:mitochondrial outer membrane"/>
    <property type="evidence" value="ECO:0007669"/>
    <property type="project" value="UniProtKB-SubCell"/>
</dbReference>
<keyword evidence="8 12" id="KW-0472">Membrane</keyword>
<dbReference type="EMBL" id="VCGU01000003">
    <property type="protein sequence ID" value="TRY78434.1"/>
    <property type="molecule type" value="Genomic_DNA"/>
</dbReference>
<feature type="repeat" description="TPR" evidence="10">
    <location>
        <begin position="369"/>
        <end position="402"/>
    </location>
</feature>
<dbReference type="AlphaFoldDB" id="A0A553PL71"/>
<evidence type="ECO:0000313" key="14">
    <source>
        <dbReference type="Proteomes" id="UP000318571"/>
    </source>
</evidence>
<evidence type="ECO:0000256" key="11">
    <source>
        <dbReference type="SAM" id="MobiDB-lite"/>
    </source>
</evidence>
<dbReference type="Pfam" id="PF13181">
    <property type="entry name" value="TPR_8"/>
    <property type="match status" value="1"/>
</dbReference>
<keyword evidence="14" id="KW-1185">Reference proteome</keyword>
<dbReference type="Pfam" id="PF00515">
    <property type="entry name" value="TPR_1"/>
    <property type="match status" value="1"/>
</dbReference>
<organism evidence="13 14">
    <name type="scientific">Tigriopus californicus</name>
    <name type="common">Marine copepod</name>
    <dbReference type="NCBI Taxonomy" id="6832"/>
    <lineage>
        <taxon>Eukaryota</taxon>
        <taxon>Metazoa</taxon>
        <taxon>Ecdysozoa</taxon>
        <taxon>Arthropoda</taxon>
        <taxon>Crustacea</taxon>
        <taxon>Multicrustacea</taxon>
        <taxon>Hexanauplia</taxon>
        <taxon>Copepoda</taxon>
        <taxon>Harpacticoida</taxon>
        <taxon>Harpacticidae</taxon>
        <taxon>Tigriopus</taxon>
    </lineage>
</organism>
<proteinExistence type="inferred from homology"/>
<accession>A0A553PL71</accession>
<feature type="region of interest" description="Disordered" evidence="11">
    <location>
        <begin position="50"/>
        <end position="84"/>
    </location>
</feature>
<dbReference type="InterPro" id="IPR019734">
    <property type="entry name" value="TPR_rpt"/>
</dbReference>
<dbReference type="GO" id="GO:0030150">
    <property type="term" value="P:protein import into mitochondrial matrix"/>
    <property type="evidence" value="ECO:0007669"/>
    <property type="project" value="TreeGrafter"/>
</dbReference>
<dbReference type="STRING" id="6832.A0A553PL71"/>
<keyword evidence="4" id="KW-1000">Mitochondrion outer membrane</keyword>
<evidence type="ECO:0000256" key="12">
    <source>
        <dbReference type="SAM" id="Phobius"/>
    </source>
</evidence>
<dbReference type="PANTHER" id="PTHR46208:SF1">
    <property type="entry name" value="MITOCHONDRIAL IMPORT RECEPTOR SUBUNIT TOM70"/>
    <property type="match status" value="1"/>
</dbReference>
<evidence type="ECO:0000256" key="6">
    <source>
        <dbReference type="ARBA" id="ARBA00022989"/>
    </source>
</evidence>
<feature type="transmembrane region" description="Helical" evidence="12">
    <location>
        <begin position="24"/>
        <end position="45"/>
    </location>
</feature>
<dbReference type="PROSITE" id="PS50293">
    <property type="entry name" value="TPR_REGION"/>
    <property type="match status" value="1"/>
</dbReference>
<evidence type="ECO:0000256" key="5">
    <source>
        <dbReference type="ARBA" id="ARBA00022803"/>
    </source>
</evidence>
<name>A0A553PL71_TIGCA</name>
<dbReference type="GO" id="GO:0045039">
    <property type="term" value="P:protein insertion into mitochondrial inner membrane"/>
    <property type="evidence" value="ECO:0007669"/>
    <property type="project" value="TreeGrafter"/>
</dbReference>